<evidence type="ECO:0000256" key="7">
    <source>
        <dbReference type="RuleBase" id="RU363058"/>
    </source>
</evidence>
<feature type="transmembrane region" description="Helical" evidence="7">
    <location>
        <begin position="223"/>
        <end position="243"/>
    </location>
</feature>
<comment type="subcellular location">
    <subcellularLocation>
        <location evidence="1 7">Membrane</location>
        <topology evidence="1 7">Multi-pass membrane protein</topology>
    </subcellularLocation>
</comment>
<evidence type="ECO:0000256" key="8">
    <source>
        <dbReference type="SAM" id="MobiDB-lite"/>
    </source>
</evidence>
<feature type="transmembrane region" description="Helical" evidence="7">
    <location>
        <begin position="505"/>
        <end position="523"/>
    </location>
</feature>
<dbReference type="PANTHER" id="PTHR11101:SF80">
    <property type="entry name" value="PHOSPHATE TRANSPORTER"/>
    <property type="match status" value="1"/>
</dbReference>
<feature type="transmembrane region" description="Helical" evidence="7">
    <location>
        <begin position="554"/>
        <end position="579"/>
    </location>
</feature>
<evidence type="ECO:0000313" key="10">
    <source>
        <dbReference type="Proteomes" id="UP001358417"/>
    </source>
</evidence>
<dbReference type="GO" id="GO:0035435">
    <property type="term" value="P:phosphate ion transmembrane transport"/>
    <property type="evidence" value="ECO:0007669"/>
    <property type="project" value="TreeGrafter"/>
</dbReference>
<feature type="compositionally biased region" description="Polar residues" evidence="8">
    <location>
        <begin position="323"/>
        <end position="332"/>
    </location>
</feature>
<keyword evidence="5 7" id="KW-1133">Transmembrane helix</keyword>
<comment type="function">
    <text evidence="7">Sodium-phosphate symporter.</text>
</comment>
<dbReference type="EMBL" id="JAVRRD010000056">
    <property type="protein sequence ID" value="KAK5043581.1"/>
    <property type="molecule type" value="Genomic_DNA"/>
</dbReference>
<keyword evidence="10" id="KW-1185">Reference proteome</keyword>
<keyword evidence="4 7" id="KW-0812">Transmembrane</keyword>
<reference evidence="9 10" key="1">
    <citation type="submission" date="2023-08" db="EMBL/GenBank/DDBJ databases">
        <title>Black Yeasts Isolated from many extreme environments.</title>
        <authorList>
            <person name="Coleine C."/>
            <person name="Stajich J.E."/>
            <person name="Selbmann L."/>
        </authorList>
    </citation>
    <scope>NUCLEOTIDE SEQUENCE [LARGE SCALE GENOMIC DNA]</scope>
    <source>
        <strain evidence="9 10">CCFEE 5792</strain>
    </source>
</reference>
<gene>
    <name evidence="9" type="ORF">LTR84_011388</name>
</gene>
<feature type="transmembrane region" description="Helical" evidence="7">
    <location>
        <begin position="465"/>
        <end position="485"/>
    </location>
</feature>
<feature type="transmembrane region" description="Helical" evidence="7">
    <location>
        <begin position="45"/>
        <end position="65"/>
    </location>
</feature>
<evidence type="ECO:0000256" key="5">
    <source>
        <dbReference type="ARBA" id="ARBA00022989"/>
    </source>
</evidence>
<sequence length="592" mass="63717">MAALPQYDYIFAFGMLFSFLDAWNIGANDVANSFATSVSSRSLTMIQAMCIAAVCEFGGAVLAGARVSGTIKNGIIKVDDFEQNPSVLMLGMLCALVGSSLWLTLATKIGLPVSTTHSIVGGIIGTGFATLGGGGINWTWKGVSQVFAAWGIAPAISGAFAAIIFLITKYAVLERKRPLHNGLWMIPVYFAVTAGVLTMSIVWKGAASLDLDDWGVGPTVGTIFGASAGVVVLYAIFLLPFLYRRLVMEDWTLKSWEIVKGPLLWRRGPVPPIPEGHAGSVIQDYYRGHNYGTPEAVVPTGDAPSAAVGNVELNREVKHEIPSTDSGASASSVEERHESKANLTMEEKAKLKSQEYPWKTKKGFLARAHYYFFRGVNRDIVEEQSATVKPKGFAASFLAKDLSKVHVHVPHYDNKTEHLYSFLQVLTAAVASFGHGANDVSNAVGPLSAIFGIWQNNEVSSRSEVPIWILAYGGAAISIGLFTYGYNMMRQLGNRLTLHSPSRGFSMELGAALTVVIATRLALPISTTQCITGATVGVGLCSGTLKAINWRMIGWIYFGWILTLPIAGLVSYSLMAIIVNAPRWEIIPIAAN</sequence>
<accession>A0AAV9MUK5</accession>
<dbReference type="InterPro" id="IPR001204">
    <property type="entry name" value="Phos_transporter"/>
</dbReference>
<protein>
    <recommendedName>
        <fullName evidence="7">Phosphate transporter</fullName>
    </recommendedName>
</protein>
<comment type="similarity">
    <text evidence="7">Belongs to the inorganic phosphate transporter (PiT) (TC 2.A.20) family.</text>
</comment>
<evidence type="ECO:0000256" key="2">
    <source>
        <dbReference type="ARBA" id="ARBA00022448"/>
    </source>
</evidence>
<feature type="region of interest" description="Disordered" evidence="8">
    <location>
        <begin position="319"/>
        <end position="342"/>
    </location>
</feature>
<dbReference type="PANTHER" id="PTHR11101">
    <property type="entry name" value="PHOSPHATE TRANSPORTER"/>
    <property type="match status" value="1"/>
</dbReference>
<dbReference type="RefSeq" id="XP_064699966.1">
    <property type="nucleotide sequence ID" value="XM_064854920.1"/>
</dbReference>
<proteinExistence type="inferred from homology"/>
<feature type="compositionally biased region" description="Basic and acidic residues" evidence="8">
    <location>
        <begin position="333"/>
        <end position="342"/>
    </location>
</feature>
<feature type="transmembrane region" description="Helical" evidence="7">
    <location>
        <begin position="7"/>
        <end position="25"/>
    </location>
</feature>
<dbReference type="GeneID" id="89979541"/>
<keyword evidence="3 7" id="KW-0592">Phosphate transport</keyword>
<evidence type="ECO:0000256" key="3">
    <source>
        <dbReference type="ARBA" id="ARBA00022592"/>
    </source>
</evidence>
<comment type="caution">
    <text evidence="9">The sequence shown here is derived from an EMBL/GenBank/DDBJ whole genome shotgun (WGS) entry which is preliminary data.</text>
</comment>
<evidence type="ECO:0000256" key="6">
    <source>
        <dbReference type="ARBA" id="ARBA00023136"/>
    </source>
</evidence>
<dbReference type="GO" id="GO:0005315">
    <property type="term" value="F:phosphate transmembrane transporter activity"/>
    <property type="evidence" value="ECO:0007669"/>
    <property type="project" value="InterPro"/>
</dbReference>
<dbReference type="Proteomes" id="UP001358417">
    <property type="component" value="Unassembled WGS sequence"/>
</dbReference>
<keyword evidence="6 7" id="KW-0472">Membrane</keyword>
<dbReference type="Pfam" id="PF01384">
    <property type="entry name" value="PHO4"/>
    <property type="match status" value="1"/>
</dbReference>
<feature type="transmembrane region" description="Helical" evidence="7">
    <location>
        <begin position="183"/>
        <end position="203"/>
    </location>
</feature>
<feature type="transmembrane region" description="Helical" evidence="7">
    <location>
        <begin position="86"/>
        <end position="105"/>
    </location>
</feature>
<organism evidence="9 10">
    <name type="scientific">Exophiala bonariae</name>
    <dbReference type="NCBI Taxonomy" id="1690606"/>
    <lineage>
        <taxon>Eukaryota</taxon>
        <taxon>Fungi</taxon>
        <taxon>Dikarya</taxon>
        <taxon>Ascomycota</taxon>
        <taxon>Pezizomycotina</taxon>
        <taxon>Eurotiomycetes</taxon>
        <taxon>Chaetothyriomycetidae</taxon>
        <taxon>Chaetothyriales</taxon>
        <taxon>Herpotrichiellaceae</taxon>
        <taxon>Exophiala</taxon>
    </lineage>
</organism>
<evidence type="ECO:0000256" key="1">
    <source>
        <dbReference type="ARBA" id="ARBA00004141"/>
    </source>
</evidence>
<evidence type="ECO:0000313" key="9">
    <source>
        <dbReference type="EMBL" id="KAK5043581.1"/>
    </source>
</evidence>
<feature type="transmembrane region" description="Helical" evidence="7">
    <location>
        <begin position="147"/>
        <end position="171"/>
    </location>
</feature>
<dbReference type="GO" id="GO:0016020">
    <property type="term" value="C:membrane"/>
    <property type="evidence" value="ECO:0007669"/>
    <property type="project" value="UniProtKB-SubCell"/>
</dbReference>
<dbReference type="AlphaFoldDB" id="A0AAV9MUK5"/>
<keyword evidence="2 7" id="KW-0813">Transport</keyword>
<evidence type="ECO:0000256" key="4">
    <source>
        <dbReference type="ARBA" id="ARBA00022692"/>
    </source>
</evidence>
<name>A0AAV9MUK5_9EURO</name>